<comment type="caution">
    <text evidence="6">The sequence shown here is derived from an EMBL/GenBank/DDBJ whole genome shotgun (WGS) entry which is preliminary data.</text>
</comment>
<dbReference type="InterPro" id="IPR001647">
    <property type="entry name" value="HTH_TetR"/>
</dbReference>
<evidence type="ECO:0000256" key="3">
    <source>
        <dbReference type="ARBA" id="ARBA00023163"/>
    </source>
</evidence>
<dbReference type="Gene3D" id="1.10.357.10">
    <property type="entry name" value="Tetracycline Repressor, domain 2"/>
    <property type="match status" value="1"/>
</dbReference>
<name>A0ABP6QRJ5_9ACTN</name>
<evidence type="ECO:0000256" key="4">
    <source>
        <dbReference type="PROSITE-ProRule" id="PRU00335"/>
    </source>
</evidence>
<evidence type="ECO:0000256" key="1">
    <source>
        <dbReference type="ARBA" id="ARBA00023015"/>
    </source>
</evidence>
<protein>
    <submittedName>
        <fullName evidence="6">TetR family transcriptional regulator</fullName>
    </submittedName>
</protein>
<dbReference type="PRINTS" id="PR00455">
    <property type="entry name" value="HTHTETR"/>
</dbReference>
<evidence type="ECO:0000256" key="2">
    <source>
        <dbReference type="ARBA" id="ARBA00023125"/>
    </source>
</evidence>
<dbReference type="PROSITE" id="PS50977">
    <property type="entry name" value="HTH_TETR_2"/>
    <property type="match status" value="1"/>
</dbReference>
<reference evidence="7" key="1">
    <citation type="journal article" date="2019" name="Int. J. Syst. Evol. Microbiol.">
        <title>The Global Catalogue of Microorganisms (GCM) 10K type strain sequencing project: providing services to taxonomists for standard genome sequencing and annotation.</title>
        <authorList>
            <consortium name="The Broad Institute Genomics Platform"/>
            <consortium name="The Broad Institute Genome Sequencing Center for Infectious Disease"/>
            <person name="Wu L."/>
            <person name="Ma J."/>
        </authorList>
    </citation>
    <scope>NUCLEOTIDE SEQUENCE [LARGE SCALE GENOMIC DNA]</scope>
    <source>
        <strain evidence="7">JCM 9377</strain>
    </source>
</reference>
<keyword evidence="1" id="KW-0805">Transcription regulation</keyword>
<gene>
    <name evidence="6" type="ORF">GCM10010468_71360</name>
</gene>
<dbReference type="Proteomes" id="UP001501237">
    <property type="component" value="Unassembled WGS sequence"/>
</dbReference>
<evidence type="ECO:0000313" key="6">
    <source>
        <dbReference type="EMBL" id="GAA3236890.1"/>
    </source>
</evidence>
<dbReference type="InterPro" id="IPR009057">
    <property type="entry name" value="Homeodomain-like_sf"/>
</dbReference>
<dbReference type="Pfam" id="PF00440">
    <property type="entry name" value="TetR_N"/>
    <property type="match status" value="1"/>
</dbReference>
<evidence type="ECO:0000259" key="5">
    <source>
        <dbReference type="PROSITE" id="PS50977"/>
    </source>
</evidence>
<sequence length="205" mass="21724">MTTKEKLLAGALETLRERGIAGASARAIAGAAGVNQALVFHHFGSVHGLLTAACEHGAREQVGAYRERFDRVRSLTGLLELGRRIRADERADLAMLAQLLAGSQVSPELAPATATGLALWTTEIEAVLTRVLASTPLAEFVDVGGLARAVTAAFVGLDLYEGVDREGADRAVASLEQLGHLLTALEDLGPVARLAIRGRLRRKTR</sequence>
<feature type="DNA-binding region" description="H-T-H motif" evidence="4">
    <location>
        <begin position="24"/>
        <end position="43"/>
    </location>
</feature>
<dbReference type="PANTHER" id="PTHR47506:SF6">
    <property type="entry name" value="HTH-TYPE TRANSCRIPTIONAL REPRESSOR NEMR"/>
    <property type="match status" value="1"/>
</dbReference>
<proteinExistence type="predicted"/>
<organism evidence="6 7">
    <name type="scientific">Actinocorallia longicatena</name>
    <dbReference type="NCBI Taxonomy" id="111803"/>
    <lineage>
        <taxon>Bacteria</taxon>
        <taxon>Bacillati</taxon>
        <taxon>Actinomycetota</taxon>
        <taxon>Actinomycetes</taxon>
        <taxon>Streptosporangiales</taxon>
        <taxon>Thermomonosporaceae</taxon>
        <taxon>Actinocorallia</taxon>
    </lineage>
</organism>
<dbReference type="SUPFAM" id="SSF46689">
    <property type="entry name" value="Homeodomain-like"/>
    <property type="match status" value="1"/>
</dbReference>
<feature type="domain" description="HTH tetR-type" evidence="5">
    <location>
        <begin position="1"/>
        <end position="61"/>
    </location>
</feature>
<keyword evidence="7" id="KW-1185">Reference proteome</keyword>
<keyword evidence="2 4" id="KW-0238">DNA-binding</keyword>
<keyword evidence="3" id="KW-0804">Transcription</keyword>
<accession>A0ABP6QRJ5</accession>
<dbReference type="RefSeq" id="WP_344837491.1">
    <property type="nucleotide sequence ID" value="NZ_BAAAUV010000031.1"/>
</dbReference>
<evidence type="ECO:0000313" key="7">
    <source>
        <dbReference type="Proteomes" id="UP001501237"/>
    </source>
</evidence>
<dbReference type="EMBL" id="BAAAUV010000031">
    <property type="protein sequence ID" value="GAA3236890.1"/>
    <property type="molecule type" value="Genomic_DNA"/>
</dbReference>
<dbReference type="PANTHER" id="PTHR47506">
    <property type="entry name" value="TRANSCRIPTIONAL REGULATORY PROTEIN"/>
    <property type="match status" value="1"/>
</dbReference>